<feature type="compositionally biased region" description="Polar residues" evidence="3">
    <location>
        <begin position="344"/>
        <end position="368"/>
    </location>
</feature>
<accession>A0A4S2N229</accession>
<feature type="compositionally biased region" description="Low complexity" evidence="3">
    <location>
        <begin position="690"/>
        <end position="703"/>
    </location>
</feature>
<feature type="region of interest" description="Disordered" evidence="3">
    <location>
        <begin position="1023"/>
        <end position="1106"/>
    </location>
</feature>
<feature type="compositionally biased region" description="Basic and acidic residues" evidence="3">
    <location>
        <begin position="710"/>
        <end position="719"/>
    </location>
</feature>
<dbReference type="InParanoid" id="A0A4S2N229"/>
<evidence type="ECO:0000256" key="1">
    <source>
        <dbReference type="ARBA" id="ARBA00023117"/>
    </source>
</evidence>
<evidence type="ECO:0000256" key="2">
    <source>
        <dbReference type="PROSITE-ProRule" id="PRU00035"/>
    </source>
</evidence>
<evidence type="ECO:0000256" key="3">
    <source>
        <dbReference type="SAM" id="MobiDB-lite"/>
    </source>
</evidence>
<feature type="region of interest" description="Disordered" evidence="3">
    <location>
        <begin position="915"/>
        <end position="937"/>
    </location>
</feature>
<feature type="compositionally biased region" description="Pro residues" evidence="3">
    <location>
        <begin position="277"/>
        <end position="288"/>
    </location>
</feature>
<feature type="compositionally biased region" description="Basic residues" evidence="3">
    <location>
        <begin position="1089"/>
        <end position="1098"/>
    </location>
</feature>
<dbReference type="GO" id="GO:0006325">
    <property type="term" value="P:chromatin organization"/>
    <property type="evidence" value="ECO:0007669"/>
    <property type="project" value="UniProtKB-ARBA"/>
</dbReference>
<dbReference type="OrthoDB" id="21449at2759"/>
<dbReference type="EMBL" id="ML220114">
    <property type="protein sequence ID" value="TGZ83046.1"/>
    <property type="molecule type" value="Genomic_DNA"/>
</dbReference>
<evidence type="ECO:0000313" key="5">
    <source>
        <dbReference type="EMBL" id="TGZ83046.1"/>
    </source>
</evidence>
<gene>
    <name evidence="5" type="ORF">EX30DRAFT_394291</name>
</gene>
<evidence type="ECO:0000259" key="4">
    <source>
        <dbReference type="PROSITE" id="PS50014"/>
    </source>
</evidence>
<feature type="compositionally biased region" description="Polar residues" evidence="3">
    <location>
        <begin position="453"/>
        <end position="470"/>
    </location>
</feature>
<dbReference type="InterPro" id="IPR001487">
    <property type="entry name" value="Bromodomain"/>
</dbReference>
<feature type="domain" description="Bromo" evidence="4">
    <location>
        <begin position="865"/>
        <end position="992"/>
    </location>
</feature>
<dbReference type="GO" id="GO:0035267">
    <property type="term" value="C:NuA4 histone acetyltransferase complex"/>
    <property type="evidence" value="ECO:0007669"/>
    <property type="project" value="TreeGrafter"/>
</dbReference>
<organism evidence="5 6">
    <name type="scientific">Ascodesmis nigricans</name>
    <dbReference type="NCBI Taxonomy" id="341454"/>
    <lineage>
        <taxon>Eukaryota</taxon>
        <taxon>Fungi</taxon>
        <taxon>Dikarya</taxon>
        <taxon>Ascomycota</taxon>
        <taxon>Pezizomycotina</taxon>
        <taxon>Pezizomycetes</taxon>
        <taxon>Pezizales</taxon>
        <taxon>Ascodesmidaceae</taxon>
        <taxon>Ascodesmis</taxon>
    </lineage>
</organism>
<dbReference type="PANTHER" id="PTHR15398">
    <property type="entry name" value="BROMODOMAIN-CONTAINING PROTEIN 8"/>
    <property type="match status" value="1"/>
</dbReference>
<dbReference type="SUPFAM" id="SSF47370">
    <property type="entry name" value="Bromodomain"/>
    <property type="match status" value="1"/>
</dbReference>
<dbReference type="PROSITE" id="PS50014">
    <property type="entry name" value="BROMODOMAIN_2"/>
    <property type="match status" value="1"/>
</dbReference>
<dbReference type="InterPro" id="IPR036427">
    <property type="entry name" value="Bromodomain-like_sf"/>
</dbReference>
<feature type="compositionally biased region" description="Pro residues" evidence="3">
    <location>
        <begin position="322"/>
        <end position="337"/>
    </location>
</feature>
<dbReference type="STRING" id="341454.A0A4S2N229"/>
<keyword evidence="1 2" id="KW-0103">Bromodomain</keyword>
<feature type="compositionally biased region" description="Basic and acidic residues" evidence="3">
    <location>
        <begin position="163"/>
        <end position="188"/>
    </location>
</feature>
<protein>
    <recommendedName>
        <fullName evidence="4">Bromo domain-containing protein</fullName>
    </recommendedName>
</protein>
<feature type="compositionally biased region" description="Low complexity" evidence="3">
    <location>
        <begin position="816"/>
        <end position="830"/>
    </location>
</feature>
<feature type="region of interest" description="Disordered" evidence="3">
    <location>
        <begin position="145"/>
        <end position="230"/>
    </location>
</feature>
<dbReference type="PANTHER" id="PTHR15398:SF4">
    <property type="entry name" value="BROMODOMAIN-CONTAINING PROTEIN 8 ISOFORM X1"/>
    <property type="match status" value="1"/>
</dbReference>
<reference evidence="5 6" key="1">
    <citation type="submission" date="2019-04" db="EMBL/GenBank/DDBJ databases">
        <title>Comparative genomics and transcriptomics to analyze fruiting body development in filamentous ascomycetes.</title>
        <authorList>
            <consortium name="DOE Joint Genome Institute"/>
            <person name="Lutkenhaus R."/>
            <person name="Traeger S."/>
            <person name="Breuer J."/>
            <person name="Kuo A."/>
            <person name="Lipzen A."/>
            <person name="Pangilinan J."/>
            <person name="Dilworth D."/>
            <person name="Sandor L."/>
            <person name="Poggeler S."/>
            <person name="Barry K."/>
            <person name="Grigoriev I.V."/>
            <person name="Nowrousian M."/>
        </authorList>
    </citation>
    <scope>NUCLEOTIDE SEQUENCE [LARGE SCALE GENOMIC DNA]</scope>
    <source>
        <strain evidence="5 6">CBS 389.68</strain>
    </source>
</reference>
<dbReference type="Proteomes" id="UP000298138">
    <property type="component" value="Unassembled WGS sequence"/>
</dbReference>
<feature type="compositionally biased region" description="Pro residues" evidence="3">
    <location>
        <begin position="535"/>
        <end position="546"/>
    </location>
</feature>
<evidence type="ECO:0000313" key="6">
    <source>
        <dbReference type="Proteomes" id="UP000298138"/>
    </source>
</evidence>
<name>A0A4S2N229_9PEZI</name>
<sequence>MPSSTHDFTYTALEQLLLFHTLSSAHPIQSSTFVHVSNTLLKHPAVRADDTFDRGRLSPEALRERFTWLLREFNKTGDLGSIRTMATEMYDEYKRGIVRDIREDERRFLAVKKEIKEIEEGKWDEKLLKEWGALNANKNVLKTAKAAVSRSPAPEKSLLIRSPRPEKEKPVKKDKKEQEKESEKEKRAKAAASLPLKVNELVHKRPPGPPPVRPDVIPHPVQQRPREDGIPLGREALSVGSMQGRLQQPPHSLDLGLQAITPSIPSAPVSAIRGEPAPTPSPHAPVPPTSHIRHSDAPTGIRAFAKAPVLTPNKPSLGHPASPSPTLTPTPLPPNHHPAPSISRVHQVSPHRQTSASPGPQHQFQPQHSPIRRQPLPTPIAIQPQQARWQQKILQPSQPPPPQISPTLPPIQPHYSPRPQSPHGQIPVSGHPYGPAHQSAPRTPVGAYFPHPQATQPGSPAFQHSHQQIVRSPVVPYQSSPYGVYQQPIHRSPAPPFAHVPPLQSGQSTPMQVSPRRHPPPPATDSPFTPVVTGYPPPNPGSPRQPGPEDISPISTPPSSPRPEKATLSPLKIVENPRPNKRPLEQSPHETNTPTKDKKPPAKRQRSSMKAQKPYDIPQDIPAVTTGLPTIPDSVPPGERSISPVGEVASPTPGRSRGKPLSTPKTAPPRIRPRGRGKGGATTPGRENASSESPKSTSPSLEKAQVSPSKPEEPSKATHSEPVSAVSTPATIKRRPGPIAKANLIIPPTGNAPSTPASPLKRKRAPTPAKPSVNGDVTDDDNLPTLEQMAEWQKSPKKVDLPRSQVKKQPPPKPTPISTTSGSSVSGASPAGLNAPPLVAVGQQPMVVATKKFTTLTAPLLANISGHRYANLFSAPVIESRAPGYRELIRRPQDLKSIKAAIRAGTLFVQSLDTNPSTAATPTRSTPPVFPSAPSISTPYLPTSSTATSITMPATTLNTPPKGIVNSLQLEKELFRMFANAVMYNKTNTEIVKETNIMAKDVEAMVTNFRGAEEVGTRKALAAKEKEGPQWGGRRTLFQREGTDDRTQGAARDREAGKDGEKGNTGEGGDEEDDGKSETVTTTEEPAHVPRKRGRPKRRKDDEATA</sequence>
<keyword evidence="6" id="KW-1185">Reference proteome</keyword>
<proteinExistence type="predicted"/>
<feature type="region of interest" description="Disordered" evidence="3">
    <location>
        <begin position="266"/>
        <end position="830"/>
    </location>
</feature>
<dbReference type="Gene3D" id="1.20.920.10">
    <property type="entry name" value="Bromodomain-like"/>
    <property type="match status" value="1"/>
</dbReference>
<feature type="compositionally biased region" description="Basic and acidic residues" evidence="3">
    <location>
        <begin position="1041"/>
        <end position="1064"/>
    </location>
</feature>
<feature type="compositionally biased region" description="Pro residues" evidence="3">
    <location>
        <begin position="397"/>
        <end position="412"/>
    </location>
</feature>
<dbReference type="AlphaFoldDB" id="A0A4S2N229"/>
<feature type="compositionally biased region" description="Low complexity" evidence="3">
    <location>
        <begin position="916"/>
        <end position="927"/>
    </location>
</feature>
<dbReference type="FunCoup" id="A0A4S2N229">
    <property type="interactions" value="38"/>
</dbReference>